<dbReference type="EMBL" id="JAINUG010000227">
    <property type="protein sequence ID" value="KAJ8386529.1"/>
    <property type="molecule type" value="Genomic_DNA"/>
</dbReference>
<keyword evidence="3" id="KW-1185">Reference proteome</keyword>
<feature type="compositionally biased region" description="Low complexity" evidence="1">
    <location>
        <begin position="1"/>
        <end position="14"/>
    </location>
</feature>
<accession>A0AAD7RLT3</accession>
<comment type="caution">
    <text evidence="2">The sequence shown here is derived from an EMBL/GenBank/DDBJ whole genome shotgun (WGS) entry which is preliminary data.</text>
</comment>
<reference evidence="2" key="1">
    <citation type="journal article" date="2023" name="Science">
        <title>Genome structures resolve the early diversification of teleost fishes.</title>
        <authorList>
            <person name="Parey E."/>
            <person name="Louis A."/>
            <person name="Montfort J."/>
            <person name="Bouchez O."/>
            <person name="Roques C."/>
            <person name="Iampietro C."/>
            <person name="Lluch J."/>
            <person name="Castinel A."/>
            <person name="Donnadieu C."/>
            <person name="Desvignes T."/>
            <person name="Floi Bucao C."/>
            <person name="Jouanno E."/>
            <person name="Wen M."/>
            <person name="Mejri S."/>
            <person name="Dirks R."/>
            <person name="Jansen H."/>
            <person name="Henkel C."/>
            <person name="Chen W.J."/>
            <person name="Zahm M."/>
            <person name="Cabau C."/>
            <person name="Klopp C."/>
            <person name="Thompson A.W."/>
            <person name="Robinson-Rechavi M."/>
            <person name="Braasch I."/>
            <person name="Lecointre G."/>
            <person name="Bobe J."/>
            <person name="Postlethwait J.H."/>
            <person name="Berthelot C."/>
            <person name="Roest Crollius H."/>
            <person name="Guiguen Y."/>
        </authorList>
    </citation>
    <scope>NUCLEOTIDE SEQUENCE</scope>
    <source>
        <strain evidence="2">NC1722</strain>
    </source>
</reference>
<dbReference type="Proteomes" id="UP001221898">
    <property type="component" value="Unassembled WGS sequence"/>
</dbReference>
<gene>
    <name evidence="2" type="ORF">AAFF_G00169990</name>
</gene>
<evidence type="ECO:0000313" key="3">
    <source>
        <dbReference type="Proteomes" id="UP001221898"/>
    </source>
</evidence>
<evidence type="ECO:0000313" key="2">
    <source>
        <dbReference type="EMBL" id="KAJ8386529.1"/>
    </source>
</evidence>
<dbReference type="AlphaFoldDB" id="A0AAD7RLT3"/>
<sequence>MQRSLSLLPSSALARRPRSVTAAGRTDEGERDGAGQPPGNLKSQLCSGSRRPRSSALRVALLAGGSPPALTAVRCERACSNKPHSLLRAGAVPPGLVLKAGIRALSPQRQSQCGRRATDRSA</sequence>
<feature type="region of interest" description="Disordered" evidence="1">
    <location>
        <begin position="1"/>
        <end position="51"/>
    </location>
</feature>
<name>A0AAD7RLT3_9TELE</name>
<evidence type="ECO:0000256" key="1">
    <source>
        <dbReference type="SAM" id="MobiDB-lite"/>
    </source>
</evidence>
<organism evidence="2 3">
    <name type="scientific">Aldrovandia affinis</name>
    <dbReference type="NCBI Taxonomy" id="143900"/>
    <lineage>
        <taxon>Eukaryota</taxon>
        <taxon>Metazoa</taxon>
        <taxon>Chordata</taxon>
        <taxon>Craniata</taxon>
        <taxon>Vertebrata</taxon>
        <taxon>Euteleostomi</taxon>
        <taxon>Actinopterygii</taxon>
        <taxon>Neopterygii</taxon>
        <taxon>Teleostei</taxon>
        <taxon>Notacanthiformes</taxon>
        <taxon>Halosauridae</taxon>
        <taxon>Aldrovandia</taxon>
    </lineage>
</organism>
<proteinExistence type="predicted"/>
<protein>
    <submittedName>
        <fullName evidence="2">Uncharacterized protein</fullName>
    </submittedName>
</protein>